<proteinExistence type="predicted"/>
<feature type="transmembrane region" description="Helical" evidence="2">
    <location>
        <begin position="42"/>
        <end position="65"/>
    </location>
</feature>
<dbReference type="Proteomes" id="UP001480595">
    <property type="component" value="Unassembled WGS sequence"/>
</dbReference>
<name>A0ABR1VCN3_9PEZI</name>
<evidence type="ECO:0000256" key="1">
    <source>
        <dbReference type="SAM" id="MobiDB-lite"/>
    </source>
</evidence>
<keyword evidence="2" id="KW-1133">Transmembrane helix</keyword>
<keyword evidence="4" id="KW-1185">Reference proteome</keyword>
<reference evidence="3 4" key="1">
    <citation type="submission" date="2023-01" db="EMBL/GenBank/DDBJ databases">
        <title>Analysis of 21 Apiospora genomes using comparative genomics revels a genus with tremendous synthesis potential of carbohydrate active enzymes and secondary metabolites.</title>
        <authorList>
            <person name="Sorensen T."/>
        </authorList>
    </citation>
    <scope>NUCLEOTIDE SEQUENCE [LARGE SCALE GENOMIC DNA]</scope>
    <source>
        <strain evidence="3 4">CBS 135458</strain>
    </source>
</reference>
<dbReference type="PANTHER" id="PTHR35179:SF1">
    <property type="entry name" value="INTEGRAL MEMBRANE PROTEIN"/>
    <property type="match status" value="1"/>
</dbReference>
<dbReference type="EMBL" id="JAQQWL010000006">
    <property type="protein sequence ID" value="KAK8068968.1"/>
    <property type="molecule type" value="Genomic_DNA"/>
</dbReference>
<evidence type="ECO:0000256" key="2">
    <source>
        <dbReference type="SAM" id="Phobius"/>
    </source>
</evidence>
<sequence>MAATKTDFQVASLAAGFSLGFGFLTAWEAIKQTRRNKNPARSAYIYMVWCEIAVNIVIAVLGWLFLDGVLKPTVPVLFFILFCWVFEIQLLMQIIINRIAIIAESQATVRKIKYGTIVIITLVNASVFVIWIPAHLETPRAKCKSNSIFIRWVTINKYWDPISKVLILIVDAGLNWYFVRSVKERLVNQHGLVKYAPLVGFNTKLLVVSILMDVSVPSTFPLIKTDGRTNPTSKAFLIGLMFLPNPVVYIQFHPVTYLTKLNIEMSVANLIARLARGGSHSDQFHSSSYNNTGPRTHNARNNPQFGNEQDLALKSFTKSRIRSGAGGDDDDSDDNGGGSPMGGIHKRLEYEVTVHHNPPGSKPPSSSQSHSFELTKDDEMALTQHAGHPRNTEL</sequence>
<feature type="compositionally biased region" description="Polar residues" evidence="1">
    <location>
        <begin position="280"/>
        <end position="306"/>
    </location>
</feature>
<feature type="transmembrane region" description="Helical" evidence="2">
    <location>
        <begin position="77"/>
        <end position="100"/>
    </location>
</feature>
<dbReference type="PANTHER" id="PTHR35179">
    <property type="entry name" value="PROTEIN CBG02620"/>
    <property type="match status" value="1"/>
</dbReference>
<feature type="transmembrane region" description="Helical" evidence="2">
    <location>
        <begin position="12"/>
        <end position="30"/>
    </location>
</feature>
<evidence type="ECO:0000313" key="3">
    <source>
        <dbReference type="EMBL" id="KAK8068968.1"/>
    </source>
</evidence>
<feature type="region of interest" description="Disordered" evidence="1">
    <location>
        <begin position="279"/>
        <end position="306"/>
    </location>
</feature>
<organism evidence="3 4">
    <name type="scientific">Apiospora phragmitis</name>
    <dbReference type="NCBI Taxonomy" id="2905665"/>
    <lineage>
        <taxon>Eukaryota</taxon>
        <taxon>Fungi</taxon>
        <taxon>Dikarya</taxon>
        <taxon>Ascomycota</taxon>
        <taxon>Pezizomycotina</taxon>
        <taxon>Sordariomycetes</taxon>
        <taxon>Xylariomycetidae</taxon>
        <taxon>Amphisphaeriales</taxon>
        <taxon>Apiosporaceae</taxon>
        <taxon>Apiospora</taxon>
    </lineage>
</organism>
<comment type="caution">
    <text evidence="3">The sequence shown here is derived from an EMBL/GenBank/DDBJ whole genome shotgun (WGS) entry which is preliminary data.</text>
</comment>
<dbReference type="GeneID" id="92090056"/>
<gene>
    <name evidence="3" type="ORF">PG994_005584</name>
</gene>
<evidence type="ECO:0000313" key="4">
    <source>
        <dbReference type="Proteomes" id="UP001480595"/>
    </source>
</evidence>
<accession>A0ABR1VCN3</accession>
<dbReference type="RefSeq" id="XP_066716262.1">
    <property type="nucleotide sequence ID" value="XM_066856993.1"/>
</dbReference>
<protein>
    <submittedName>
        <fullName evidence="3">Uncharacterized protein</fullName>
    </submittedName>
</protein>
<feature type="region of interest" description="Disordered" evidence="1">
    <location>
        <begin position="321"/>
        <end position="394"/>
    </location>
</feature>
<keyword evidence="2" id="KW-0812">Transmembrane</keyword>
<feature type="transmembrane region" description="Helical" evidence="2">
    <location>
        <begin position="112"/>
        <end position="132"/>
    </location>
</feature>
<keyword evidence="2" id="KW-0472">Membrane</keyword>